<feature type="binding site" evidence="12">
    <location>
        <position position="310"/>
    </location>
    <ligand>
        <name>FAD</name>
        <dbReference type="ChEBI" id="CHEBI:57692"/>
    </ligand>
</feature>
<feature type="binding site" evidence="12">
    <location>
        <begin position="146"/>
        <end position="148"/>
    </location>
    <ligand>
        <name>FAD</name>
        <dbReference type="ChEBI" id="CHEBI:57692"/>
    </ligand>
</feature>
<dbReference type="SUPFAM" id="SSF51905">
    <property type="entry name" value="FAD/NAD(P)-binding domain"/>
    <property type="match status" value="1"/>
</dbReference>
<dbReference type="Proteomes" id="UP000199144">
    <property type="component" value="Unassembled WGS sequence"/>
</dbReference>
<dbReference type="InterPro" id="IPR016156">
    <property type="entry name" value="FAD/NAD-linked_Rdtase_dimer_sf"/>
</dbReference>
<dbReference type="GO" id="GO:0004148">
    <property type="term" value="F:dihydrolipoyl dehydrogenase (NADH) activity"/>
    <property type="evidence" value="ECO:0007669"/>
    <property type="project" value="UniProtKB-EC"/>
</dbReference>
<comment type="catalytic activity">
    <reaction evidence="10 14">
        <text>N(6)-[(R)-dihydrolipoyl]-L-lysyl-[protein] + NAD(+) = N(6)-[(R)-lipoyl]-L-lysyl-[protein] + NADH + H(+)</text>
        <dbReference type="Rhea" id="RHEA:15045"/>
        <dbReference type="Rhea" id="RHEA-COMP:10474"/>
        <dbReference type="Rhea" id="RHEA-COMP:10475"/>
        <dbReference type="ChEBI" id="CHEBI:15378"/>
        <dbReference type="ChEBI" id="CHEBI:57540"/>
        <dbReference type="ChEBI" id="CHEBI:57945"/>
        <dbReference type="ChEBI" id="CHEBI:83099"/>
        <dbReference type="ChEBI" id="CHEBI:83100"/>
        <dbReference type="EC" id="1.8.1.4"/>
    </reaction>
</comment>
<dbReference type="Pfam" id="PF02852">
    <property type="entry name" value="Pyr_redox_dim"/>
    <property type="match status" value="1"/>
</dbReference>
<dbReference type="InterPro" id="IPR001100">
    <property type="entry name" value="Pyr_nuc-diS_OxRdtase"/>
</dbReference>
<evidence type="ECO:0000259" key="16">
    <source>
        <dbReference type="Pfam" id="PF07992"/>
    </source>
</evidence>
<keyword evidence="4 14" id="KW-0285">Flavoprotein</keyword>
<evidence type="ECO:0000313" key="18">
    <source>
        <dbReference type="Proteomes" id="UP000199144"/>
    </source>
</evidence>
<feature type="binding site" evidence="12">
    <location>
        <begin position="182"/>
        <end position="189"/>
    </location>
    <ligand>
        <name>NAD(+)</name>
        <dbReference type="ChEBI" id="CHEBI:57540"/>
    </ligand>
</feature>
<feature type="binding site" evidence="12">
    <location>
        <begin position="316"/>
        <end position="319"/>
    </location>
    <ligand>
        <name>FAD</name>
        <dbReference type="ChEBI" id="CHEBI:57692"/>
    </ligand>
</feature>
<evidence type="ECO:0000313" key="17">
    <source>
        <dbReference type="EMBL" id="SFM65190.1"/>
    </source>
</evidence>
<dbReference type="InterPro" id="IPR036188">
    <property type="entry name" value="FAD/NAD-bd_sf"/>
</dbReference>
<evidence type="ECO:0000256" key="11">
    <source>
        <dbReference type="PIRSR" id="PIRSR000350-2"/>
    </source>
</evidence>
<dbReference type="AlphaFoldDB" id="A0A1I4SLG1"/>
<dbReference type="InterPro" id="IPR006258">
    <property type="entry name" value="Lipoamide_DH"/>
</dbReference>
<organism evidence="17 18">
    <name type="scientific">Shimia aestuarii</name>
    <dbReference type="NCBI Taxonomy" id="254406"/>
    <lineage>
        <taxon>Bacteria</taxon>
        <taxon>Pseudomonadati</taxon>
        <taxon>Pseudomonadota</taxon>
        <taxon>Alphaproteobacteria</taxon>
        <taxon>Rhodobacterales</taxon>
        <taxon>Roseobacteraceae</taxon>
    </lineage>
</organism>
<dbReference type="Gene3D" id="3.50.50.60">
    <property type="entry name" value="FAD/NAD(P)-binding domain"/>
    <property type="match status" value="2"/>
</dbReference>
<evidence type="ECO:0000256" key="2">
    <source>
        <dbReference type="ARBA" id="ARBA00012608"/>
    </source>
</evidence>
<name>A0A1I4SLG1_9RHOB</name>
<dbReference type="STRING" id="254406.SAMN04488042_11161"/>
<evidence type="ECO:0000256" key="14">
    <source>
        <dbReference type="RuleBase" id="RU003692"/>
    </source>
</evidence>
<feature type="domain" description="FAD/NAD(P)-binding" evidence="16">
    <location>
        <begin position="7"/>
        <end position="325"/>
    </location>
</feature>
<dbReference type="InterPro" id="IPR023753">
    <property type="entry name" value="FAD/NAD-binding_dom"/>
</dbReference>
<comment type="cofactor">
    <cofactor evidence="12 14">
        <name>FAD</name>
        <dbReference type="ChEBI" id="CHEBI:57692"/>
    </cofactor>
    <text evidence="12 14">Binds 1 FAD per subunit.</text>
</comment>
<evidence type="ECO:0000256" key="7">
    <source>
        <dbReference type="ARBA" id="ARBA00023027"/>
    </source>
</evidence>
<dbReference type="InterPro" id="IPR012999">
    <property type="entry name" value="Pyr_OxRdtase_I_AS"/>
</dbReference>
<dbReference type="RefSeq" id="WP_093096345.1">
    <property type="nucleotide sequence ID" value="NZ_FOTQ01000011.1"/>
</dbReference>
<feature type="binding site" evidence="12">
    <location>
        <position position="270"/>
    </location>
    <ligand>
        <name>NAD(+)</name>
        <dbReference type="ChEBI" id="CHEBI:57540"/>
    </ligand>
</feature>
<dbReference type="GO" id="GO:0050660">
    <property type="term" value="F:flavin adenine dinucleotide binding"/>
    <property type="evidence" value="ECO:0007669"/>
    <property type="project" value="InterPro"/>
</dbReference>
<keyword evidence="12" id="KW-0547">Nucleotide-binding</keyword>
<feature type="domain" description="Pyridine nucleotide-disulphide oxidoreductase dimerisation" evidence="15">
    <location>
        <begin position="344"/>
        <end position="448"/>
    </location>
</feature>
<keyword evidence="5 12" id="KW-0274">FAD</keyword>
<dbReference type="FunFam" id="3.30.390.30:FF:000001">
    <property type="entry name" value="Dihydrolipoyl dehydrogenase"/>
    <property type="match status" value="1"/>
</dbReference>
<dbReference type="Pfam" id="PF07992">
    <property type="entry name" value="Pyr_redox_2"/>
    <property type="match status" value="1"/>
</dbReference>
<evidence type="ECO:0000256" key="6">
    <source>
        <dbReference type="ARBA" id="ARBA00023002"/>
    </source>
</evidence>
<gene>
    <name evidence="17" type="ORF">SAMN04488042_11161</name>
</gene>
<dbReference type="PIRSF" id="PIRSF000350">
    <property type="entry name" value="Mercury_reductase_MerA"/>
    <property type="match status" value="1"/>
</dbReference>
<dbReference type="OrthoDB" id="9776382at2"/>
<keyword evidence="18" id="KW-1185">Reference proteome</keyword>
<feature type="binding site" evidence="12">
    <location>
        <position position="205"/>
    </location>
    <ligand>
        <name>NAD(+)</name>
        <dbReference type="ChEBI" id="CHEBI:57540"/>
    </ligand>
</feature>
<evidence type="ECO:0000256" key="9">
    <source>
        <dbReference type="ARBA" id="ARBA00023284"/>
    </source>
</evidence>
<accession>A0A1I4SLG1</accession>
<dbReference type="GO" id="GO:0006103">
    <property type="term" value="P:2-oxoglutarate metabolic process"/>
    <property type="evidence" value="ECO:0007669"/>
    <property type="project" value="TreeGrafter"/>
</dbReference>
<evidence type="ECO:0000256" key="12">
    <source>
        <dbReference type="PIRSR" id="PIRSR000350-3"/>
    </source>
</evidence>
<evidence type="ECO:0000256" key="8">
    <source>
        <dbReference type="ARBA" id="ARBA00023157"/>
    </source>
</evidence>
<dbReference type="NCBIfam" id="TIGR01350">
    <property type="entry name" value="lipoamide_DH"/>
    <property type="match status" value="1"/>
</dbReference>
<dbReference type="PANTHER" id="PTHR22912">
    <property type="entry name" value="DISULFIDE OXIDOREDUCTASE"/>
    <property type="match status" value="1"/>
</dbReference>
<dbReference type="PRINTS" id="PR00368">
    <property type="entry name" value="FADPNR"/>
</dbReference>
<comment type="similarity">
    <text evidence="1 14">Belongs to the class-I pyridine nucleotide-disulfide oxidoreductase family.</text>
</comment>
<feature type="binding site" evidence="12">
    <location>
        <position position="52"/>
    </location>
    <ligand>
        <name>FAD</name>
        <dbReference type="ChEBI" id="CHEBI:57692"/>
    </ligand>
</feature>
<evidence type="ECO:0000256" key="10">
    <source>
        <dbReference type="ARBA" id="ARBA00049187"/>
    </source>
</evidence>
<dbReference type="SUPFAM" id="SSF55424">
    <property type="entry name" value="FAD/NAD-linked reductases, dimerisation (C-terminal) domain"/>
    <property type="match status" value="1"/>
</dbReference>
<evidence type="ECO:0000256" key="3">
    <source>
        <dbReference type="ARBA" id="ARBA00016961"/>
    </source>
</evidence>
<dbReference type="Gene3D" id="3.30.390.30">
    <property type="match status" value="1"/>
</dbReference>
<protein>
    <recommendedName>
        <fullName evidence="3 14">Dihydrolipoyl dehydrogenase</fullName>
        <ecNumber evidence="2 14">1.8.1.4</ecNumber>
    </recommendedName>
</protein>
<evidence type="ECO:0000256" key="1">
    <source>
        <dbReference type="ARBA" id="ARBA00007532"/>
    </source>
</evidence>
<dbReference type="EC" id="1.8.1.4" evidence="2 14"/>
<proteinExistence type="inferred from homology"/>
<dbReference type="InterPro" id="IPR050151">
    <property type="entry name" value="Class-I_Pyr_Nuc-Dis_Oxidored"/>
</dbReference>
<dbReference type="PRINTS" id="PR00411">
    <property type="entry name" value="PNDRDTASEI"/>
</dbReference>
<keyword evidence="7 12" id="KW-0520">NAD</keyword>
<dbReference type="PROSITE" id="PS00076">
    <property type="entry name" value="PYRIDINE_REDOX_1"/>
    <property type="match status" value="1"/>
</dbReference>
<keyword evidence="9 14" id="KW-0676">Redox-active center</keyword>
<dbReference type="PANTHER" id="PTHR22912:SF160">
    <property type="entry name" value="DIHYDROLIPOYL DEHYDROGENASE"/>
    <property type="match status" value="1"/>
</dbReference>
<evidence type="ECO:0000259" key="15">
    <source>
        <dbReference type="Pfam" id="PF02852"/>
    </source>
</evidence>
<sequence length="459" mass="47964">MKIETCKLLIIGAGPGGYVCGIRAGQLGIDTIVVEAEKPGGTCLNVGCIPSKALIHAADEFAKLHSLSGENALGISATAPTIDLAKTIAWKDGIVTRLTGGVASLLKKAKTRYVTGRVRIIDGKTVEVATCEGALRISCENMVIATGSKPQELPSLPFGGKVISSTEALDLREVPNRLTIVGGGYIGLEIGTAMAKLGAQVTVVEFADRILPQYDAELTKPIAARLKELGITLYLATRANGLSEDGNALLAEGPDGAVEIPSDKVLVTVGRAPVTQGFGLMDLGLTMNGPFLAIDDHCATSMRGVYAIGDVTGDPMLAHRAMAQGVIVAERIAGLPSVWDKRAIPAVCFTDPEIVTVGALPNEIEGSKTTVFPFAANGRSMTMERSDGFVRIVFDPKNELVLGFHAVGSAVSEMSGEFALALEMGATLTDIADTIHAHPTLTETVQETAQKALGRALHV</sequence>
<evidence type="ECO:0000256" key="5">
    <source>
        <dbReference type="ARBA" id="ARBA00022827"/>
    </source>
</evidence>
<keyword evidence="8" id="KW-1015">Disulfide bond</keyword>
<evidence type="ECO:0000256" key="13">
    <source>
        <dbReference type="PIRSR" id="PIRSR000350-4"/>
    </source>
</evidence>
<comment type="miscellaneous">
    <text evidence="14">The active site is a redox-active disulfide bond.</text>
</comment>
<evidence type="ECO:0000256" key="4">
    <source>
        <dbReference type="ARBA" id="ARBA00022630"/>
    </source>
</evidence>
<feature type="disulfide bond" description="Redox-active" evidence="13">
    <location>
        <begin position="43"/>
        <end position="48"/>
    </location>
</feature>
<dbReference type="EMBL" id="FOTQ01000011">
    <property type="protein sequence ID" value="SFM65190.1"/>
    <property type="molecule type" value="Genomic_DNA"/>
</dbReference>
<reference evidence="17 18" key="1">
    <citation type="submission" date="2016-10" db="EMBL/GenBank/DDBJ databases">
        <authorList>
            <person name="de Groot N.N."/>
        </authorList>
    </citation>
    <scope>NUCLEOTIDE SEQUENCE [LARGE SCALE GENOMIC DNA]</scope>
    <source>
        <strain evidence="17 18">DSM 15283</strain>
    </source>
</reference>
<feature type="active site" description="Proton acceptor" evidence="11">
    <location>
        <position position="438"/>
    </location>
</feature>
<keyword evidence="6 14" id="KW-0560">Oxidoreductase</keyword>
<dbReference type="InterPro" id="IPR004099">
    <property type="entry name" value="Pyr_nucl-diS_OxRdtase_dimer"/>
</dbReference>